<dbReference type="Gene3D" id="2.60.40.820">
    <property type="entry name" value="Transcription factor, T-box"/>
    <property type="match status" value="1"/>
</dbReference>
<gene>
    <name evidence="1" type="ORF">FL82_23651</name>
</gene>
<keyword evidence="2" id="KW-1185">Reference proteome</keyword>
<dbReference type="STRING" id="31234.E3LWU5"/>
<dbReference type="CTD" id="9812314"/>
<dbReference type="InterPro" id="IPR008967">
    <property type="entry name" value="p53-like_TF_DNA-bd_sf"/>
</dbReference>
<proteinExistence type="predicted"/>
<dbReference type="GO" id="GO:0005634">
    <property type="term" value="C:nucleus"/>
    <property type="evidence" value="ECO:0007669"/>
    <property type="project" value="UniProtKB-SubCell"/>
</dbReference>
<organism evidence="1 2">
    <name type="scientific">Caenorhabditis remanei</name>
    <name type="common">Caenorhabditis vulgaris</name>
    <dbReference type="NCBI Taxonomy" id="31234"/>
    <lineage>
        <taxon>Eukaryota</taxon>
        <taxon>Metazoa</taxon>
        <taxon>Ecdysozoa</taxon>
        <taxon>Nematoda</taxon>
        <taxon>Chromadorea</taxon>
        <taxon>Rhabditida</taxon>
        <taxon>Rhabditina</taxon>
        <taxon>Rhabditomorpha</taxon>
        <taxon>Rhabditoidea</taxon>
        <taxon>Rhabditidae</taxon>
        <taxon>Peloderinae</taxon>
        <taxon>Caenorhabditis</taxon>
    </lineage>
</organism>
<dbReference type="OMA" id="QYYAIGF"/>
<dbReference type="GO" id="GO:0003677">
    <property type="term" value="F:DNA binding"/>
    <property type="evidence" value="ECO:0007669"/>
    <property type="project" value="UniProtKB-UniRule"/>
</dbReference>
<dbReference type="GO" id="GO:0045893">
    <property type="term" value="P:positive regulation of DNA-templated transcription"/>
    <property type="evidence" value="ECO:0007669"/>
    <property type="project" value="InterPro"/>
</dbReference>
<dbReference type="eggNOG" id="ENOG502THF9">
    <property type="taxonomic scope" value="Eukaryota"/>
</dbReference>
<dbReference type="PROSITE" id="PS50252">
    <property type="entry name" value="TBOX_3"/>
    <property type="match status" value="1"/>
</dbReference>
<sequence length="254" mass="29263">MPKVTPIPNAPAGLELEMIAATKPRLMFPSSSARVYDLKPSSEYRIYLRLDRSSCRYQLKEQHWVSDRIPQPKEADEGRMILSKYGQQKGEFFNVNGVSFENVRISFNKKQTKSTTDTIYVRKFFKYTQTIIVDELIPGVGNRRFQMYEGQGGKEFVVVSHFESSRMSQYYAIGFENIRRFGKKKQKVVKNTHTYSPVILMNHPAVSAKICCDFRYEDPDDMQPFTLPSGETLVRKYGRSYFYPAPQSIGLAGV</sequence>
<accession>A0A260ZNI9</accession>
<evidence type="ECO:0000313" key="2">
    <source>
        <dbReference type="Proteomes" id="UP000216624"/>
    </source>
</evidence>
<feature type="non-terminal residue" evidence="1">
    <location>
        <position position="1"/>
    </location>
</feature>
<comment type="caution">
    <text evidence="1">The sequence shown here is derived from an EMBL/GenBank/DDBJ whole genome shotgun (WGS) entry which is preliminary data.</text>
</comment>
<dbReference type="HOGENOM" id="CLU_1125386_0_0_1"/>
<dbReference type="SUPFAM" id="SSF49417">
    <property type="entry name" value="p53-like transcription factors"/>
    <property type="match status" value="1"/>
</dbReference>
<dbReference type="InterPro" id="IPR036960">
    <property type="entry name" value="T-box_sf"/>
</dbReference>
<protein>
    <submittedName>
        <fullName evidence="1">Uncharacterized protein</fullName>
    </submittedName>
</protein>
<dbReference type="InterPro" id="IPR046360">
    <property type="entry name" value="T-box_DNA-bd"/>
</dbReference>
<name>A0A260ZNI9_CAERE</name>
<dbReference type="Proteomes" id="UP000216624">
    <property type="component" value="Unassembled WGS sequence"/>
</dbReference>
<dbReference type="Pfam" id="PF00907">
    <property type="entry name" value="T-box"/>
    <property type="match status" value="1"/>
</dbReference>
<dbReference type="EMBL" id="NMWX01000085">
    <property type="protein sequence ID" value="OZF86964.1"/>
    <property type="molecule type" value="Genomic_DNA"/>
</dbReference>
<dbReference type="KEGG" id="crq:GCK72_010750"/>
<dbReference type="OrthoDB" id="5834940at2759"/>
<reference evidence="1" key="1">
    <citation type="submission" date="2017-08" db="EMBL/GenBank/DDBJ databases">
        <authorList>
            <person name="de Groot N.N."/>
        </authorList>
    </citation>
    <scope>NUCLEOTIDE SEQUENCE [LARGE SCALE GENOMIC DNA]</scope>
    <source>
        <strain evidence="1">PX439</strain>
    </source>
</reference>
<evidence type="ECO:0000313" key="1">
    <source>
        <dbReference type="EMBL" id="OZF86964.1"/>
    </source>
</evidence>
<dbReference type="GO" id="GO:0003700">
    <property type="term" value="F:DNA-binding transcription factor activity"/>
    <property type="evidence" value="ECO:0007669"/>
    <property type="project" value="InterPro"/>
</dbReference>